<dbReference type="EMBL" id="GQ395338">
    <property type="protein sequence ID" value="ACV04078.1"/>
    <property type="molecule type" value="Genomic_DNA"/>
</dbReference>
<evidence type="ECO:0000313" key="1">
    <source>
        <dbReference type="EMBL" id="ACV04078.1"/>
    </source>
</evidence>
<accession>C8CE63</accession>
<reference evidence="1" key="1">
    <citation type="submission" date="2009-07" db="EMBL/GenBank/DDBJ databases">
        <title>Complete nucleotide sequence of plasmid pVAE259 from Vibrio alginolyticus and analysis of the molecular biological characteristics of the plasmid.</title>
        <authorList>
            <person name="Su T."/>
            <person name="Luo P."/>
            <person name="Ren C.H."/>
            <person name="Hu C.Q."/>
        </authorList>
    </citation>
    <scope>NUCLEOTIDE SEQUENCE</scope>
    <source>
        <strain evidence="1">E259</strain>
        <plasmid evidence="1">pVAE259</plasmid>
    </source>
</reference>
<sequence length="174" mass="19756">MKKEKNIVKEALRLQLHFVNIAYEKYNTEVITAAKRCAPTTHSKDFDEAMRSIKARLSGRKAHAVKVARSLIIEDYLPSLSDSKELNMSVREAISAITISCGRCVSKTKLTGLFNRSGESRYSPFFTDEKYKESVLSHPLFVALKNDISELNAAIPHTTNPKHEQLIKQLEQYK</sequence>
<dbReference type="RefSeq" id="WP_012806056.1">
    <property type="nucleotide sequence ID" value="NC_013178.1"/>
</dbReference>
<geneLocation type="plasmid" evidence="1">
    <name>pVAE259</name>
</geneLocation>
<name>C8CE63_VIBAL</name>
<proteinExistence type="predicted"/>
<organism evidence="1">
    <name type="scientific">Vibrio alginolyticus</name>
    <dbReference type="NCBI Taxonomy" id="663"/>
    <lineage>
        <taxon>Bacteria</taxon>
        <taxon>Pseudomonadati</taxon>
        <taxon>Pseudomonadota</taxon>
        <taxon>Gammaproteobacteria</taxon>
        <taxon>Vibrionales</taxon>
        <taxon>Vibrionaceae</taxon>
        <taxon>Vibrio</taxon>
    </lineage>
</organism>
<gene>
    <name evidence="1" type="ORF">pVAE259_00020</name>
</gene>
<keyword evidence="1" id="KW-0614">Plasmid</keyword>
<protein>
    <submittedName>
        <fullName evidence="1">Uncharacterized protein</fullName>
    </submittedName>
</protein>
<dbReference type="AlphaFoldDB" id="C8CE63"/>